<dbReference type="InterPro" id="IPR011006">
    <property type="entry name" value="CheY-like_superfamily"/>
</dbReference>
<evidence type="ECO:0000313" key="4">
    <source>
        <dbReference type="EMBL" id="MEK0084996.1"/>
    </source>
</evidence>
<gene>
    <name evidence="4" type="ORF">U1T56_17720</name>
</gene>
<proteinExistence type="predicted"/>
<feature type="domain" description="Response regulatory" evidence="3">
    <location>
        <begin position="2"/>
        <end position="118"/>
    </location>
</feature>
<organism evidence="4 5">
    <name type="scientific">Benzoatithermus flavus</name>
    <dbReference type="NCBI Taxonomy" id="3108223"/>
    <lineage>
        <taxon>Bacteria</taxon>
        <taxon>Pseudomonadati</taxon>
        <taxon>Pseudomonadota</taxon>
        <taxon>Alphaproteobacteria</taxon>
        <taxon>Geminicoccales</taxon>
        <taxon>Geminicoccaceae</taxon>
        <taxon>Benzoatithermus</taxon>
    </lineage>
</organism>
<accession>A0ABU8XUW9</accession>
<dbReference type="EMBL" id="JBBLZC010000020">
    <property type="protein sequence ID" value="MEK0084996.1"/>
    <property type="molecule type" value="Genomic_DNA"/>
</dbReference>
<dbReference type="Pfam" id="PF00072">
    <property type="entry name" value="Response_reg"/>
    <property type="match status" value="1"/>
</dbReference>
<evidence type="ECO:0000256" key="1">
    <source>
        <dbReference type="ARBA" id="ARBA00022553"/>
    </source>
</evidence>
<evidence type="ECO:0000259" key="3">
    <source>
        <dbReference type="PROSITE" id="PS50110"/>
    </source>
</evidence>
<dbReference type="Proteomes" id="UP001375743">
    <property type="component" value="Unassembled WGS sequence"/>
</dbReference>
<evidence type="ECO:0000256" key="2">
    <source>
        <dbReference type="PROSITE-ProRule" id="PRU00169"/>
    </source>
</evidence>
<reference evidence="4 5" key="1">
    <citation type="submission" date="2024-01" db="EMBL/GenBank/DDBJ databases">
        <title>Multi-omics insights into the function and evolution of sodium benzoate biodegradation pathways in Benzoatithermus flavus gen. nov., sp. nov. from hot spring.</title>
        <authorList>
            <person name="Hu C.-J."/>
            <person name="Li W.-J."/>
        </authorList>
    </citation>
    <scope>NUCLEOTIDE SEQUENCE [LARGE SCALE GENOMIC DNA]</scope>
    <source>
        <strain evidence="4 5">SYSU G07066</strain>
    </source>
</reference>
<dbReference type="RefSeq" id="WP_418160844.1">
    <property type="nucleotide sequence ID" value="NZ_JBBLZC010000020.1"/>
</dbReference>
<keyword evidence="1 2" id="KW-0597">Phosphoprotein</keyword>
<dbReference type="PANTHER" id="PTHR44591">
    <property type="entry name" value="STRESS RESPONSE REGULATOR PROTEIN 1"/>
    <property type="match status" value="1"/>
</dbReference>
<dbReference type="InterPro" id="IPR001789">
    <property type="entry name" value="Sig_transdc_resp-reg_receiver"/>
</dbReference>
<comment type="caution">
    <text evidence="4">The sequence shown here is derived from an EMBL/GenBank/DDBJ whole genome shotgun (WGS) entry which is preliminary data.</text>
</comment>
<protein>
    <submittedName>
        <fullName evidence="4">Response regulator</fullName>
    </submittedName>
</protein>
<dbReference type="PANTHER" id="PTHR44591:SF25">
    <property type="entry name" value="CHEMOTAXIS TWO-COMPONENT RESPONSE REGULATOR"/>
    <property type="match status" value="1"/>
</dbReference>
<evidence type="ECO:0000313" key="5">
    <source>
        <dbReference type="Proteomes" id="UP001375743"/>
    </source>
</evidence>
<feature type="modified residue" description="4-aspartylphosphate" evidence="2">
    <location>
        <position position="51"/>
    </location>
</feature>
<dbReference type="InterPro" id="IPR050595">
    <property type="entry name" value="Bact_response_regulator"/>
</dbReference>
<sequence length="120" mass="13093">MKILIVDDTRTLRELLRDALLEAGHEVIEAEDGAKGLERFAATRPALVITDLNMPVMDGIELTRAIRARPDGGSVPIFILTTESAAERKAQGRSAGATGWMVKPFNSERLIATIACYEVQ</sequence>
<dbReference type="SMART" id="SM00448">
    <property type="entry name" value="REC"/>
    <property type="match status" value="1"/>
</dbReference>
<keyword evidence="5" id="KW-1185">Reference proteome</keyword>
<name>A0ABU8XUW9_9PROT</name>
<dbReference type="PROSITE" id="PS50110">
    <property type="entry name" value="RESPONSE_REGULATORY"/>
    <property type="match status" value="1"/>
</dbReference>
<dbReference type="SUPFAM" id="SSF52172">
    <property type="entry name" value="CheY-like"/>
    <property type="match status" value="1"/>
</dbReference>
<dbReference type="Gene3D" id="3.40.50.2300">
    <property type="match status" value="1"/>
</dbReference>